<dbReference type="SMART" id="SM00184">
    <property type="entry name" value="RING"/>
    <property type="match status" value="1"/>
</dbReference>
<dbReference type="InterPro" id="IPR001841">
    <property type="entry name" value="Znf_RING"/>
</dbReference>
<dbReference type="SUPFAM" id="SSF57850">
    <property type="entry name" value="RING/U-box"/>
    <property type="match status" value="1"/>
</dbReference>
<dbReference type="Gene3D" id="3.30.40.10">
    <property type="entry name" value="Zinc/RING finger domain, C3HC4 (zinc finger)"/>
    <property type="match status" value="1"/>
</dbReference>
<dbReference type="PANTHER" id="PTHR14879">
    <property type="entry name" value="CASPASE REGULATOR, RING FINGER DOMAIN-CONTAINING"/>
    <property type="match status" value="1"/>
</dbReference>
<reference evidence="3" key="1">
    <citation type="submission" date="2020-11" db="EMBL/GenBank/DDBJ databases">
        <authorList>
            <person name="Tran Van P."/>
        </authorList>
    </citation>
    <scope>NUCLEOTIDE SEQUENCE</scope>
</reference>
<accession>A0A7R8WT83</accession>
<dbReference type="PANTHER" id="PTHR14879:SF15">
    <property type="entry name" value="E3 UBIQUITIN-PROTEIN LIGASE RIFIFYLIN-LIKE PROTEIN"/>
    <property type="match status" value="1"/>
</dbReference>
<dbReference type="GO" id="GO:0005886">
    <property type="term" value="C:plasma membrane"/>
    <property type="evidence" value="ECO:0007669"/>
    <property type="project" value="TreeGrafter"/>
</dbReference>
<protein>
    <submittedName>
        <fullName evidence="3">Uncharacterized protein</fullName>
    </submittedName>
</protein>
<dbReference type="GO" id="GO:0008270">
    <property type="term" value="F:zinc ion binding"/>
    <property type="evidence" value="ECO:0007669"/>
    <property type="project" value="UniProtKB-KW"/>
</dbReference>
<dbReference type="CDD" id="cd16500">
    <property type="entry name" value="RING-HC_CARP"/>
    <property type="match status" value="1"/>
</dbReference>
<dbReference type="InterPro" id="IPR013083">
    <property type="entry name" value="Znf_RING/FYVE/PHD"/>
</dbReference>
<keyword evidence="1" id="KW-0479">Metal-binding</keyword>
<evidence type="ECO:0000256" key="2">
    <source>
        <dbReference type="ARBA" id="ARBA00022833"/>
    </source>
</evidence>
<organism evidence="3">
    <name type="scientific">Cyprideis torosa</name>
    <dbReference type="NCBI Taxonomy" id="163714"/>
    <lineage>
        <taxon>Eukaryota</taxon>
        <taxon>Metazoa</taxon>
        <taxon>Ecdysozoa</taxon>
        <taxon>Arthropoda</taxon>
        <taxon>Crustacea</taxon>
        <taxon>Oligostraca</taxon>
        <taxon>Ostracoda</taxon>
        <taxon>Podocopa</taxon>
        <taxon>Podocopida</taxon>
        <taxon>Cytherocopina</taxon>
        <taxon>Cytheroidea</taxon>
        <taxon>Cytherideidae</taxon>
        <taxon>Cyprideis</taxon>
    </lineage>
</organism>
<sequence length="182" mass="21096">VFSDHSLSQLLWESPSLTTVQHPFGEFICVHLRSSPFGKRILYYKRQEKIQSSYEEESKAIRVDPPENPTQLENFVSSVQFQYLAVRDLKQLLVRNRVSYEGCRGKKELVTKFNLWNQWKRDQEGLSSASYDNLCKICMDATIDCVMLECGHMATCTQCGKQMNECPICRQCVVRVVHTFKS</sequence>
<dbReference type="GO" id="GO:1902042">
    <property type="term" value="P:negative regulation of extrinsic apoptotic signaling pathway via death domain receptors"/>
    <property type="evidence" value="ECO:0007669"/>
    <property type="project" value="TreeGrafter"/>
</dbReference>
<gene>
    <name evidence="3" type="ORF">CTOB1V02_LOCUS12454</name>
</gene>
<dbReference type="FunFam" id="3.30.40.10:FF:000110">
    <property type="entry name" value="E3 ubiquitin-protein ligase RNF34 isoform X1"/>
    <property type="match status" value="1"/>
</dbReference>
<evidence type="ECO:0000313" key="3">
    <source>
        <dbReference type="EMBL" id="CAD7234638.1"/>
    </source>
</evidence>
<keyword evidence="2" id="KW-0862">Zinc</keyword>
<keyword evidence="1" id="KW-0863">Zinc-finger</keyword>
<dbReference type="GO" id="GO:0070936">
    <property type="term" value="P:protein K48-linked ubiquitination"/>
    <property type="evidence" value="ECO:0007669"/>
    <property type="project" value="TreeGrafter"/>
</dbReference>
<dbReference type="OrthoDB" id="3045089at2759"/>
<dbReference type="AlphaFoldDB" id="A0A7R8WT83"/>
<proteinExistence type="predicted"/>
<evidence type="ECO:0000256" key="1">
    <source>
        <dbReference type="ARBA" id="ARBA00022771"/>
    </source>
</evidence>
<dbReference type="GO" id="GO:0005737">
    <property type="term" value="C:cytoplasm"/>
    <property type="evidence" value="ECO:0007669"/>
    <property type="project" value="TreeGrafter"/>
</dbReference>
<dbReference type="GO" id="GO:0043161">
    <property type="term" value="P:proteasome-mediated ubiquitin-dependent protein catabolic process"/>
    <property type="evidence" value="ECO:0007669"/>
    <property type="project" value="TreeGrafter"/>
</dbReference>
<dbReference type="PROSITE" id="PS50089">
    <property type="entry name" value="ZF_RING_2"/>
    <property type="match status" value="1"/>
</dbReference>
<name>A0A7R8WT83_9CRUS</name>
<dbReference type="InterPro" id="IPR051728">
    <property type="entry name" value="RING-FYVE_E3_ubiquitin-ligase"/>
</dbReference>
<feature type="non-terminal residue" evidence="3">
    <location>
        <position position="1"/>
    </location>
</feature>
<dbReference type="EMBL" id="OB669348">
    <property type="protein sequence ID" value="CAD7234638.1"/>
    <property type="molecule type" value="Genomic_DNA"/>
</dbReference>
<dbReference type="GO" id="GO:0061630">
    <property type="term" value="F:ubiquitin protein ligase activity"/>
    <property type="evidence" value="ECO:0007669"/>
    <property type="project" value="TreeGrafter"/>
</dbReference>
<dbReference type="Pfam" id="PF13920">
    <property type="entry name" value="zf-C3HC4_3"/>
    <property type="match status" value="1"/>
</dbReference>